<name>A0A923HE51_9BURK</name>
<dbReference type="EMBL" id="JACOFV010000008">
    <property type="protein sequence ID" value="MBC3862381.1"/>
    <property type="molecule type" value="Genomic_DNA"/>
</dbReference>
<evidence type="ECO:0000259" key="1">
    <source>
        <dbReference type="Pfam" id="PF20385"/>
    </source>
</evidence>
<dbReference type="AlphaFoldDB" id="A0A923HE51"/>
<accession>A0A923HE51</accession>
<evidence type="ECO:0000313" key="3">
    <source>
        <dbReference type="Proteomes" id="UP000634011"/>
    </source>
</evidence>
<feature type="domain" description="DUF6680" evidence="1">
    <location>
        <begin position="8"/>
        <end position="167"/>
    </location>
</feature>
<keyword evidence="3" id="KW-1185">Reference proteome</keyword>
<evidence type="ECO:0000313" key="2">
    <source>
        <dbReference type="EMBL" id="MBC3862381.1"/>
    </source>
</evidence>
<proteinExistence type="predicted"/>
<dbReference type="RefSeq" id="WP_186912310.1">
    <property type="nucleotide sequence ID" value="NZ_JACOFV010000008.1"/>
</dbReference>
<gene>
    <name evidence="2" type="ORF">H8K32_09750</name>
</gene>
<sequence>MLFDWSIKITDIAIIFSTLLGPILAVQAQKWIERRGERKVRQMQIFRVLMATRASSLSSAHVEALNAVPIEFYGEKNIVESWKFYLDHMASDTTSPTWLDTRVTLLVDMLHGMASHLDYSFNKVEIKNEIYSLKKHGDIESDQDIIRRGLAMLLSGKFALPMDIKSLPLNDVALKEQDDLRKELLKLLGGKISLNVQVESKQN</sequence>
<dbReference type="InterPro" id="IPR046502">
    <property type="entry name" value="DUF6680"/>
</dbReference>
<dbReference type="Pfam" id="PF20385">
    <property type="entry name" value="DUF6680"/>
    <property type="match status" value="1"/>
</dbReference>
<dbReference type="Proteomes" id="UP000634011">
    <property type="component" value="Unassembled WGS sequence"/>
</dbReference>
<organism evidence="2 3">
    <name type="scientific">Undibacterium jejuense</name>
    <dbReference type="NCBI Taxonomy" id="1344949"/>
    <lineage>
        <taxon>Bacteria</taxon>
        <taxon>Pseudomonadati</taxon>
        <taxon>Pseudomonadota</taxon>
        <taxon>Betaproteobacteria</taxon>
        <taxon>Burkholderiales</taxon>
        <taxon>Oxalobacteraceae</taxon>
        <taxon>Undibacterium</taxon>
    </lineage>
</organism>
<protein>
    <recommendedName>
        <fullName evidence="1">DUF6680 domain-containing protein</fullName>
    </recommendedName>
</protein>
<reference evidence="2" key="1">
    <citation type="submission" date="2020-08" db="EMBL/GenBank/DDBJ databases">
        <title>Novel species isolated from subtropical streams in China.</title>
        <authorList>
            <person name="Lu H."/>
        </authorList>
    </citation>
    <scope>NUCLEOTIDE SEQUENCE</scope>
    <source>
        <strain evidence="2">KACC 12607</strain>
    </source>
</reference>
<comment type="caution">
    <text evidence="2">The sequence shown here is derived from an EMBL/GenBank/DDBJ whole genome shotgun (WGS) entry which is preliminary data.</text>
</comment>